<proteinExistence type="predicted"/>
<keyword evidence="5" id="KW-1185">Reference proteome</keyword>
<feature type="region of interest" description="Disordered" evidence="1">
    <location>
        <begin position="32"/>
        <end position="55"/>
    </location>
</feature>
<dbReference type="RefSeq" id="WP_104540524.1">
    <property type="nucleotide sequence ID" value="NZ_JBJGBS010000007.1"/>
</dbReference>
<dbReference type="AlphaFoldDB" id="A0A2S7CSD2"/>
<organism evidence="3 4">
    <name type="scientific">Xanthomonas codiaei</name>
    <dbReference type="NCBI Taxonomy" id="56463"/>
    <lineage>
        <taxon>Bacteria</taxon>
        <taxon>Pseudomonadati</taxon>
        <taxon>Pseudomonadota</taxon>
        <taxon>Gammaproteobacteria</taxon>
        <taxon>Lysobacterales</taxon>
        <taxon>Lysobacteraceae</taxon>
        <taxon>Xanthomonas</taxon>
    </lineage>
</organism>
<reference evidence="2 5" key="2">
    <citation type="submission" date="2024-11" db="EMBL/GenBank/DDBJ databases">
        <title>Genome sequencing of Xanthomonas codiaei.</title>
        <authorList>
            <person name="Studholme D.J."/>
        </authorList>
    </citation>
    <scope>NUCLEOTIDE SEQUENCE [LARGE SCALE GENOMIC DNA]</scope>
    <source>
        <strain evidence="2 5">NCPPB 4350</strain>
    </source>
</reference>
<reference evidence="3 4" key="1">
    <citation type="submission" date="2016-08" db="EMBL/GenBank/DDBJ databases">
        <authorList>
            <person name="Seilhamer J.J."/>
        </authorList>
    </citation>
    <scope>NUCLEOTIDE SEQUENCE [LARGE SCALE GENOMIC DNA]</scope>
    <source>
        <strain evidence="3 4">CFBP4690</strain>
    </source>
</reference>
<evidence type="ECO:0000256" key="1">
    <source>
        <dbReference type="SAM" id="MobiDB-lite"/>
    </source>
</evidence>
<gene>
    <name evidence="2" type="ORF">ACI6Q5_03075</name>
    <name evidence="3" type="ORF">XcodCFBP4690_08420</name>
</gene>
<feature type="compositionally biased region" description="Polar residues" evidence="1">
    <location>
        <begin position="33"/>
        <end position="44"/>
    </location>
</feature>
<protein>
    <submittedName>
        <fullName evidence="3">Uncharacterized protein</fullName>
    </submittedName>
</protein>
<dbReference type="OrthoDB" id="6008189at2"/>
<accession>A0A2S7CSD2</accession>
<dbReference type="Proteomes" id="UP001637990">
    <property type="component" value="Unassembled WGS sequence"/>
</dbReference>
<evidence type="ECO:0000313" key="3">
    <source>
        <dbReference type="EMBL" id="PPU64494.1"/>
    </source>
</evidence>
<dbReference type="EMBL" id="MDEC01000009">
    <property type="protein sequence ID" value="PPU64494.1"/>
    <property type="molecule type" value="Genomic_DNA"/>
</dbReference>
<evidence type="ECO:0000313" key="2">
    <source>
        <dbReference type="EMBL" id="MFO3703972.1"/>
    </source>
</evidence>
<evidence type="ECO:0000313" key="5">
    <source>
        <dbReference type="Proteomes" id="UP001637990"/>
    </source>
</evidence>
<dbReference type="Proteomes" id="UP000237872">
    <property type="component" value="Unassembled WGS sequence"/>
</dbReference>
<comment type="caution">
    <text evidence="3">The sequence shown here is derived from an EMBL/GenBank/DDBJ whole genome shotgun (WGS) entry which is preliminary data.</text>
</comment>
<name>A0A2S7CSD2_9XANT</name>
<evidence type="ECO:0000313" key="4">
    <source>
        <dbReference type="Proteomes" id="UP000237872"/>
    </source>
</evidence>
<dbReference type="EMBL" id="JBJGBS010000007">
    <property type="protein sequence ID" value="MFO3703972.1"/>
    <property type="molecule type" value="Genomic_DNA"/>
</dbReference>
<sequence length="75" mass="7934">MWLCDVFGLSSPSRSAIESAFDPVLSPAKVQRASGSRSFATSPKRQAGGAPTKRTGLTTRWAQRGIVPMSGTKVP</sequence>